<keyword evidence="4" id="KW-0967">Endosome</keyword>
<reference evidence="5" key="1">
    <citation type="submission" date="2020-04" db="EMBL/GenBank/DDBJ databases">
        <authorList>
            <person name="Alioto T."/>
            <person name="Alioto T."/>
            <person name="Gomez Garrido J."/>
        </authorList>
    </citation>
    <scope>NUCLEOTIDE SEQUENCE</scope>
    <source>
        <strain evidence="5">A484AB</strain>
    </source>
</reference>
<comment type="caution">
    <text evidence="5">The sequence shown here is derived from an EMBL/GenBank/DDBJ whole genome shotgun (WGS) entry which is preliminary data.</text>
</comment>
<keyword evidence="6" id="KW-1185">Reference proteome</keyword>
<name>A0A7D9HQM2_PARCT</name>
<keyword evidence="3" id="KW-0344">Guanine-nucleotide releasing factor</keyword>
<sequence length="381" mass="43290">MASSELKCVAIIEKDTNHDVLWTWSFPAVDPSLQLLISKKCCIKSGENDNETIVPFMYGQHNRLWYYLLTTSVKDTPSLPKVTHFAVVLVTKDFNPERYEELSELFRRSYMDTGSPTVLLQQYLAVMTKGSCETAGEEIFDISNFAPRKAFLSASIKGNGLSISENIVHWIGFNLFYVICCVSLSDVINIFGVETILIYTAVLLKKKIVFYSPRIETLLNITRAIPQLVWHRQNWNILHPLIDSNDETDIQNLTSTRYYIAGFTDASVENRNELYDIFANISDGEVSIAPHAKDTFQMGKVHKDMAMFMVNNAKEEEKSDEQLVTELSDKTQSLINNLKGLAVANEDNTRHVIKLEKLRERKLTSAMENFLYNLAAAEGMV</sequence>
<dbReference type="EMBL" id="CACRXK020001184">
    <property type="protein sequence ID" value="CAB3987505.1"/>
    <property type="molecule type" value="Genomic_DNA"/>
</dbReference>
<dbReference type="Proteomes" id="UP001152795">
    <property type="component" value="Unassembled WGS sequence"/>
</dbReference>
<protein>
    <submittedName>
        <fullName evidence="5">Uncharacterized protein</fullName>
    </submittedName>
</protein>
<evidence type="ECO:0000256" key="3">
    <source>
        <dbReference type="ARBA" id="ARBA00022658"/>
    </source>
</evidence>
<dbReference type="GO" id="GO:0005085">
    <property type="term" value="F:guanyl-nucleotide exchange factor activity"/>
    <property type="evidence" value="ECO:0007669"/>
    <property type="project" value="UniProtKB-KW"/>
</dbReference>
<dbReference type="PROSITE" id="PS50211">
    <property type="entry name" value="DENN"/>
    <property type="match status" value="1"/>
</dbReference>
<evidence type="ECO:0000256" key="4">
    <source>
        <dbReference type="ARBA" id="ARBA00022753"/>
    </source>
</evidence>
<evidence type="ECO:0000256" key="2">
    <source>
        <dbReference type="ARBA" id="ARBA00008641"/>
    </source>
</evidence>
<dbReference type="PANTHER" id="PTHR28544:SF1">
    <property type="entry name" value="DENN DOMAIN-CONTAINING PROTEIN 10-RELATED"/>
    <property type="match status" value="1"/>
</dbReference>
<dbReference type="GO" id="GO:2000641">
    <property type="term" value="P:regulation of early endosome to late endosome transport"/>
    <property type="evidence" value="ECO:0007669"/>
    <property type="project" value="TreeGrafter"/>
</dbReference>
<dbReference type="InterPro" id="IPR037516">
    <property type="entry name" value="Tripartite_DENN"/>
</dbReference>
<evidence type="ECO:0000313" key="5">
    <source>
        <dbReference type="EMBL" id="CAB3987505.1"/>
    </source>
</evidence>
<gene>
    <name evidence="5" type="ORF">PACLA_8A067369</name>
</gene>
<dbReference type="AlphaFoldDB" id="A0A7D9HQM2"/>
<comment type="similarity">
    <text evidence="2">Belongs to the DENND10 family.</text>
</comment>
<dbReference type="PANTHER" id="PTHR28544">
    <property type="entry name" value="PROTEIN FAM45A-RELATED"/>
    <property type="match status" value="1"/>
</dbReference>
<dbReference type="GO" id="GO:0005770">
    <property type="term" value="C:late endosome"/>
    <property type="evidence" value="ECO:0007669"/>
    <property type="project" value="UniProtKB-SubCell"/>
</dbReference>
<comment type="subcellular location">
    <subcellularLocation>
        <location evidence="1">Late endosome</location>
    </subcellularLocation>
</comment>
<dbReference type="InterPro" id="IPR042431">
    <property type="entry name" value="FAM45"/>
</dbReference>
<dbReference type="OrthoDB" id="66409at2759"/>
<evidence type="ECO:0000256" key="1">
    <source>
        <dbReference type="ARBA" id="ARBA00004603"/>
    </source>
</evidence>
<dbReference type="GO" id="GO:0015031">
    <property type="term" value="P:protein transport"/>
    <property type="evidence" value="ECO:0007669"/>
    <property type="project" value="TreeGrafter"/>
</dbReference>
<evidence type="ECO:0000313" key="6">
    <source>
        <dbReference type="Proteomes" id="UP001152795"/>
    </source>
</evidence>
<proteinExistence type="inferred from homology"/>
<dbReference type="Pfam" id="PF08616">
    <property type="entry name" value="SPA"/>
    <property type="match status" value="1"/>
</dbReference>
<accession>A0A7D9HQM2</accession>
<dbReference type="GO" id="GO:0031267">
    <property type="term" value="F:small GTPase binding"/>
    <property type="evidence" value="ECO:0007669"/>
    <property type="project" value="TreeGrafter"/>
</dbReference>
<organism evidence="5 6">
    <name type="scientific">Paramuricea clavata</name>
    <name type="common">Red gorgonian</name>
    <name type="synonym">Violescent sea-whip</name>
    <dbReference type="NCBI Taxonomy" id="317549"/>
    <lineage>
        <taxon>Eukaryota</taxon>
        <taxon>Metazoa</taxon>
        <taxon>Cnidaria</taxon>
        <taxon>Anthozoa</taxon>
        <taxon>Octocorallia</taxon>
        <taxon>Malacalcyonacea</taxon>
        <taxon>Plexauridae</taxon>
        <taxon>Paramuricea</taxon>
    </lineage>
</organism>